<sequence>MVGHFVVEKKAGTDEMVELVVEQAAQAVELAVGRVPVQRRGAAERGLVAAADGQVVVAGLAVAVGLAASVEWEVVAGLPVAVELAAAVKWEVVAGLAVAVGLAAAVEWEAVAGLAAAVKVVFSAAETDYSAGAFVVVPKVPVVVGLRLVEEALDALVAVAVVGADFVAVVAGLVAVLGESVVAAGNLQELAVHLQPHLVEVVNYLRHVG</sequence>
<keyword evidence="1" id="KW-0472">Membrane</keyword>
<evidence type="ECO:0000313" key="2">
    <source>
        <dbReference type="EMBL" id="VDM05516.1"/>
    </source>
</evidence>
<dbReference type="AlphaFoldDB" id="A0A183TRN2"/>
<reference evidence="4" key="1">
    <citation type="submission" date="2016-06" db="UniProtKB">
        <authorList>
            <consortium name="WormBaseParasite"/>
        </authorList>
    </citation>
    <scope>IDENTIFICATION</scope>
</reference>
<keyword evidence="1" id="KW-0812">Transmembrane</keyword>
<evidence type="ECO:0000313" key="4">
    <source>
        <dbReference type="WBParaSite" id="SSLN_0001985401-mRNA-1"/>
    </source>
</evidence>
<dbReference type="Proteomes" id="UP000275846">
    <property type="component" value="Unassembled WGS sequence"/>
</dbReference>
<keyword evidence="1" id="KW-1133">Transmembrane helix</keyword>
<keyword evidence="3" id="KW-1185">Reference proteome</keyword>
<dbReference type="EMBL" id="UYSU01046375">
    <property type="protein sequence ID" value="VDM05516.1"/>
    <property type="molecule type" value="Genomic_DNA"/>
</dbReference>
<accession>A0A183TRN2</accession>
<protein>
    <submittedName>
        <fullName evidence="2 4">Uncharacterized protein</fullName>
    </submittedName>
</protein>
<reference evidence="2 3" key="2">
    <citation type="submission" date="2018-11" db="EMBL/GenBank/DDBJ databases">
        <authorList>
            <consortium name="Pathogen Informatics"/>
        </authorList>
    </citation>
    <scope>NUCLEOTIDE SEQUENCE [LARGE SCALE GENOMIC DNA]</scope>
    <source>
        <strain evidence="2 3">NST_G2</strain>
    </source>
</reference>
<feature type="transmembrane region" description="Helical" evidence="1">
    <location>
        <begin position="155"/>
        <end position="177"/>
    </location>
</feature>
<dbReference type="WBParaSite" id="SSLN_0001985401-mRNA-1">
    <property type="protein sequence ID" value="SSLN_0001985401-mRNA-1"/>
    <property type="gene ID" value="SSLN_0001985401"/>
</dbReference>
<gene>
    <name evidence="2" type="ORF">SSLN_LOCUS19130</name>
</gene>
<evidence type="ECO:0000256" key="1">
    <source>
        <dbReference type="SAM" id="Phobius"/>
    </source>
</evidence>
<name>A0A183TRN2_SCHSO</name>
<proteinExistence type="predicted"/>
<evidence type="ECO:0000313" key="3">
    <source>
        <dbReference type="Proteomes" id="UP000275846"/>
    </source>
</evidence>
<organism evidence="4">
    <name type="scientific">Schistocephalus solidus</name>
    <name type="common">Tapeworm</name>
    <dbReference type="NCBI Taxonomy" id="70667"/>
    <lineage>
        <taxon>Eukaryota</taxon>
        <taxon>Metazoa</taxon>
        <taxon>Spiralia</taxon>
        <taxon>Lophotrochozoa</taxon>
        <taxon>Platyhelminthes</taxon>
        <taxon>Cestoda</taxon>
        <taxon>Eucestoda</taxon>
        <taxon>Diphyllobothriidea</taxon>
        <taxon>Diphyllobothriidae</taxon>
        <taxon>Schistocephalus</taxon>
    </lineage>
</organism>